<evidence type="ECO:0000313" key="2">
    <source>
        <dbReference type="EMBL" id="KAK5972353.1"/>
    </source>
</evidence>
<evidence type="ECO:0000313" key="3">
    <source>
        <dbReference type="Proteomes" id="UP001331761"/>
    </source>
</evidence>
<feature type="non-terminal residue" evidence="2">
    <location>
        <position position="1"/>
    </location>
</feature>
<protein>
    <submittedName>
        <fullName evidence="2">Uncharacterized protein</fullName>
    </submittedName>
</protein>
<comment type="caution">
    <text evidence="2">The sequence shown here is derived from an EMBL/GenBank/DDBJ whole genome shotgun (WGS) entry which is preliminary data.</text>
</comment>
<dbReference type="AlphaFoldDB" id="A0AAN8FXF6"/>
<accession>A0AAN8FXF6</accession>
<evidence type="ECO:0000256" key="1">
    <source>
        <dbReference type="SAM" id="MobiDB-lite"/>
    </source>
</evidence>
<dbReference type="Proteomes" id="UP001331761">
    <property type="component" value="Unassembled WGS sequence"/>
</dbReference>
<gene>
    <name evidence="2" type="ORF">GCK32_020145</name>
</gene>
<dbReference type="EMBL" id="WIXE01016754">
    <property type="protein sequence ID" value="KAK5972353.1"/>
    <property type="molecule type" value="Genomic_DNA"/>
</dbReference>
<feature type="region of interest" description="Disordered" evidence="1">
    <location>
        <begin position="39"/>
        <end position="75"/>
    </location>
</feature>
<proteinExistence type="predicted"/>
<organism evidence="2 3">
    <name type="scientific">Trichostrongylus colubriformis</name>
    <name type="common">Black scour worm</name>
    <dbReference type="NCBI Taxonomy" id="6319"/>
    <lineage>
        <taxon>Eukaryota</taxon>
        <taxon>Metazoa</taxon>
        <taxon>Ecdysozoa</taxon>
        <taxon>Nematoda</taxon>
        <taxon>Chromadorea</taxon>
        <taxon>Rhabditida</taxon>
        <taxon>Rhabditina</taxon>
        <taxon>Rhabditomorpha</taxon>
        <taxon>Strongyloidea</taxon>
        <taxon>Trichostrongylidae</taxon>
        <taxon>Trichostrongylus</taxon>
    </lineage>
</organism>
<feature type="non-terminal residue" evidence="2">
    <location>
        <position position="75"/>
    </location>
</feature>
<feature type="compositionally biased region" description="Low complexity" evidence="1">
    <location>
        <begin position="39"/>
        <end position="52"/>
    </location>
</feature>
<keyword evidence="3" id="KW-1185">Reference proteome</keyword>
<reference evidence="2 3" key="1">
    <citation type="submission" date="2019-10" db="EMBL/GenBank/DDBJ databases">
        <title>Assembly and Annotation for the nematode Trichostrongylus colubriformis.</title>
        <authorList>
            <person name="Martin J."/>
        </authorList>
    </citation>
    <scope>NUCLEOTIDE SEQUENCE [LARGE SCALE GENOMIC DNA]</scope>
    <source>
        <strain evidence="2">G859</strain>
        <tissue evidence="2">Whole worm</tissue>
    </source>
</reference>
<sequence length="75" mass="8494">IFISSEDQDLLPTFFEQIDAEVRPYICKCVERKLKWKNSCQSSDFDSLSSKSPKTERDSARLSSEPLSFGGTGTR</sequence>
<name>A0AAN8FXF6_TRICO</name>